<dbReference type="KEGG" id="rgl:CS053_08230"/>
<evidence type="ECO:0000313" key="1">
    <source>
        <dbReference type="EMBL" id="QEE24487.1"/>
    </source>
</evidence>
<dbReference type="EMBL" id="CP042807">
    <property type="protein sequence ID" value="QEE24487.1"/>
    <property type="molecule type" value="Genomic_DNA"/>
</dbReference>
<name>A0A5B9E2M4_9GAMM</name>
<reference evidence="1 2" key="1">
    <citation type="submission" date="2019-08" db="EMBL/GenBank/DDBJ databases">
        <title>Complete genome sequence of Rhodanobacter glycinis strain T01E-68 isolated from tomato root.</title>
        <authorList>
            <person name="Weon H.-Y."/>
            <person name="Lee S.A."/>
        </authorList>
    </citation>
    <scope>NUCLEOTIDE SEQUENCE [LARGE SCALE GENOMIC DNA]</scope>
    <source>
        <strain evidence="1 2">T01E-68</strain>
    </source>
</reference>
<dbReference type="RefSeq" id="WP_147627080.1">
    <property type="nucleotide sequence ID" value="NZ_CP042807.1"/>
</dbReference>
<dbReference type="Proteomes" id="UP000321807">
    <property type="component" value="Chromosome"/>
</dbReference>
<organism evidence="1 2">
    <name type="scientific">Rhodanobacter glycinis</name>
    <dbReference type="NCBI Taxonomy" id="582702"/>
    <lineage>
        <taxon>Bacteria</taxon>
        <taxon>Pseudomonadati</taxon>
        <taxon>Pseudomonadota</taxon>
        <taxon>Gammaproteobacteria</taxon>
        <taxon>Lysobacterales</taxon>
        <taxon>Rhodanobacteraceae</taxon>
        <taxon>Rhodanobacter</taxon>
    </lineage>
</organism>
<gene>
    <name evidence="1" type="ORF">CS053_08230</name>
</gene>
<evidence type="ECO:0000313" key="2">
    <source>
        <dbReference type="Proteomes" id="UP000321807"/>
    </source>
</evidence>
<dbReference type="AlphaFoldDB" id="A0A5B9E2M4"/>
<protein>
    <submittedName>
        <fullName evidence="1">Uncharacterized protein</fullName>
    </submittedName>
</protein>
<accession>A0A5B9E2M4</accession>
<sequence>MGDVEIIAPLSPKAGTGWELMPPVPAWVTLGFAGEAYRHRGAGLSVISAVEVAKDADGIDRGPEYHISVSRHGERCSSADARKVLADFGMDGGEEDNHVPGGKVRNFWRPVADRFVGLECACKDQEPAIVEDKGDYVWRGVPGHG</sequence>
<proteinExistence type="predicted"/>